<keyword evidence="2" id="KW-0378">Hydrolase</keyword>
<dbReference type="EMBL" id="CP036287">
    <property type="protein sequence ID" value="QDU65565.1"/>
    <property type="molecule type" value="Genomic_DNA"/>
</dbReference>
<name>A0A518BF09_9BACT</name>
<evidence type="ECO:0000313" key="2">
    <source>
        <dbReference type="EMBL" id="QDU65565.1"/>
    </source>
</evidence>
<dbReference type="InterPro" id="IPR000086">
    <property type="entry name" value="NUDIX_hydrolase_dom"/>
</dbReference>
<feature type="domain" description="Nudix hydrolase" evidence="1">
    <location>
        <begin position="19"/>
        <end position="212"/>
    </location>
</feature>
<evidence type="ECO:0000313" key="3">
    <source>
        <dbReference type="Proteomes" id="UP000316921"/>
    </source>
</evidence>
<dbReference type="AlphaFoldDB" id="A0A518BF09"/>
<dbReference type="Gene3D" id="3.90.79.10">
    <property type="entry name" value="Nucleoside Triphosphate Pyrophosphohydrolase"/>
    <property type="match status" value="1"/>
</dbReference>
<dbReference type="PANTHER" id="PTHR23131:SF0">
    <property type="entry name" value="ENDORIBONUCLEASE LACTB2"/>
    <property type="match status" value="1"/>
</dbReference>
<dbReference type="KEGG" id="pbap:Pla133_06300"/>
<dbReference type="SUPFAM" id="SSF56281">
    <property type="entry name" value="Metallo-hydrolase/oxidoreductase"/>
    <property type="match status" value="1"/>
</dbReference>
<dbReference type="InterPro" id="IPR015797">
    <property type="entry name" value="NUDIX_hydrolase-like_dom_sf"/>
</dbReference>
<keyword evidence="3" id="KW-1185">Reference proteome</keyword>
<dbReference type="Pfam" id="PF00753">
    <property type="entry name" value="Lactamase_B"/>
    <property type="match status" value="1"/>
</dbReference>
<reference evidence="2 3" key="1">
    <citation type="submission" date="2019-02" db="EMBL/GenBank/DDBJ databases">
        <title>Deep-cultivation of Planctomycetes and their phenomic and genomic characterization uncovers novel biology.</title>
        <authorList>
            <person name="Wiegand S."/>
            <person name="Jogler M."/>
            <person name="Boedeker C."/>
            <person name="Pinto D."/>
            <person name="Vollmers J."/>
            <person name="Rivas-Marin E."/>
            <person name="Kohn T."/>
            <person name="Peeters S.H."/>
            <person name="Heuer A."/>
            <person name="Rast P."/>
            <person name="Oberbeckmann S."/>
            <person name="Bunk B."/>
            <person name="Jeske O."/>
            <person name="Meyerdierks A."/>
            <person name="Storesund J.E."/>
            <person name="Kallscheuer N."/>
            <person name="Luecker S."/>
            <person name="Lage O.M."/>
            <person name="Pohl T."/>
            <person name="Merkel B.J."/>
            <person name="Hornburger P."/>
            <person name="Mueller R.-W."/>
            <person name="Bruemmer F."/>
            <person name="Labrenz M."/>
            <person name="Spormann A.M."/>
            <person name="Op den Camp H."/>
            <person name="Overmann J."/>
            <person name="Amann R."/>
            <person name="Jetten M.S.M."/>
            <person name="Mascher T."/>
            <person name="Medema M.H."/>
            <person name="Devos D.P."/>
            <person name="Kaster A.-K."/>
            <person name="Ovreas L."/>
            <person name="Rohde M."/>
            <person name="Galperin M.Y."/>
            <person name="Jogler C."/>
        </authorList>
    </citation>
    <scope>NUCLEOTIDE SEQUENCE [LARGE SCALE GENOMIC DNA]</scope>
    <source>
        <strain evidence="2 3">Pla133</strain>
    </source>
</reference>
<dbReference type="Proteomes" id="UP000316921">
    <property type="component" value="Chromosome"/>
</dbReference>
<dbReference type="InterPro" id="IPR036866">
    <property type="entry name" value="RibonucZ/Hydroxyglut_hydro"/>
</dbReference>
<dbReference type="PANTHER" id="PTHR23131">
    <property type="entry name" value="ENDORIBONUCLEASE LACTB2"/>
    <property type="match status" value="1"/>
</dbReference>
<proteinExistence type="predicted"/>
<dbReference type="Pfam" id="PF00293">
    <property type="entry name" value="NUDIX"/>
    <property type="match status" value="1"/>
</dbReference>
<dbReference type="InterPro" id="IPR050662">
    <property type="entry name" value="Sec-metab_biosynth-thioest"/>
</dbReference>
<dbReference type="SUPFAM" id="SSF55811">
    <property type="entry name" value="Nudix"/>
    <property type="match status" value="1"/>
</dbReference>
<dbReference type="Pfam" id="PF17778">
    <property type="entry name" value="WHD_BLACT"/>
    <property type="match status" value="1"/>
</dbReference>
<dbReference type="SMART" id="SM00849">
    <property type="entry name" value="Lactamase_B"/>
    <property type="match status" value="1"/>
</dbReference>
<gene>
    <name evidence="2" type="primary">gloB_1</name>
    <name evidence="2" type="ORF">Pla133_06300</name>
</gene>
<dbReference type="GO" id="GO:0004416">
    <property type="term" value="F:hydroxyacylglutathione hydrolase activity"/>
    <property type="evidence" value="ECO:0007669"/>
    <property type="project" value="UniProtKB-EC"/>
</dbReference>
<dbReference type="Gene3D" id="3.60.15.10">
    <property type="entry name" value="Ribonuclease Z/Hydroxyacylglutathione hydrolase-like"/>
    <property type="match status" value="1"/>
</dbReference>
<dbReference type="InterPro" id="IPR041516">
    <property type="entry name" value="LACTB2_WH"/>
</dbReference>
<dbReference type="RefSeq" id="WP_145062310.1">
    <property type="nucleotide sequence ID" value="NZ_CP036287.1"/>
</dbReference>
<sequence>MKRRRPTPFRPTAQAPLEALRPSAAVLLTRGLGPELEVYLVHRSPKLRAFPDTWALPGGVVDEVDGDPALGDLDVFRRCALRELFEETGVAGPGLARSIGDPGRRDALRRSLVQGQDERDGIPHPTAPAQWARLVSSVDDALQGLEPFCWTVTPNFLPRRYRALYVHLELPVGEQPTIHPGELEGGDFMRPADVWQRWLAGEIKLVPPIVFLLESLRRSGGDLERAKRACEARSAAVDRGALHVVRPVPGIAVAPLATPTIPPATTTNCVLVGEQRVWIVDPATYDHDERDRLLAHLSELRGSGVQLAGVLVTHHHRDHVGSVGAVADVFGLTVRAHARTLERLPAGDWPREAIVDGERIDLGTAPDGSPDWHLRALHTPGHDLGHLVFRESRYGTVVAGDLVSTLSTIVIDPPEGHLATYIESIQRVLGEDPGAIIPAHGGVAHDGARLLEGFLRHRRQREAKLLRALDEGGASSEEELVGSVYDDAPEGLRALAARSLAAGLEKLQEEGRAQGDGAGRWTLVRG</sequence>
<dbReference type="EC" id="3.1.2.6" evidence="2"/>
<dbReference type="Gene3D" id="1.10.10.10">
    <property type="entry name" value="Winged helix-like DNA-binding domain superfamily/Winged helix DNA-binding domain"/>
    <property type="match status" value="1"/>
</dbReference>
<dbReference type="InterPro" id="IPR001279">
    <property type="entry name" value="Metallo-B-lactamas"/>
</dbReference>
<organism evidence="2 3">
    <name type="scientific">Engelhardtia mirabilis</name>
    <dbReference type="NCBI Taxonomy" id="2528011"/>
    <lineage>
        <taxon>Bacteria</taxon>
        <taxon>Pseudomonadati</taxon>
        <taxon>Planctomycetota</taxon>
        <taxon>Planctomycetia</taxon>
        <taxon>Planctomycetia incertae sedis</taxon>
        <taxon>Engelhardtia</taxon>
    </lineage>
</organism>
<accession>A0A518BF09</accession>
<protein>
    <submittedName>
        <fullName evidence="2">Hydroxyacylglutathione hydrolase</fullName>
        <ecNumber evidence="2">3.1.2.6</ecNumber>
    </submittedName>
</protein>
<dbReference type="InterPro" id="IPR036388">
    <property type="entry name" value="WH-like_DNA-bd_sf"/>
</dbReference>
<evidence type="ECO:0000259" key="1">
    <source>
        <dbReference type="PROSITE" id="PS51462"/>
    </source>
</evidence>
<dbReference type="PROSITE" id="PS51462">
    <property type="entry name" value="NUDIX"/>
    <property type="match status" value="1"/>
</dbReference>